<evidence type="ECO:0000313" key="3">
    <source>
        <dbReference type="EMBL" id="GBM44973.1"/>
    </source>
</evidence>
<dbReference type="EMBL" id="BGPR01097276">
    <property type="protein sequence ID" value="GBM44953.1"/>
    <property type="molecule type" value="Genomic_DNA"/>
</dbReference>
<feature type="non-terminal residue" evidence="2">
    <location>
        <position position="1"/>
    </location>
</feature>
<dbReference type="Gene3D" id="2.40.50.40">
    <property type="match status" value="1"/>
</dbReference>
<dbReference type="EMBL" id="BGPR01097282">
    <property type="protein sequence ID" value="GBM44973.1"/>
    <property type="molecule type" value="Genomic_DNA"/>
</dbReference>
<sequence>ESHPDREPDRVLGLVSKDEKIFVLVKWRHTDAPEFVEKQKCSPEILLLLNEFLNPIP</sequence>
<organism evidence="2 5">
    <name type="scientific">Araneus ventricosus</name>
    <name type="common">Orbweaver spider</name>
    <name type="synonym">Epeira ventricosa</name>
    <dbReference type="NCBI Taxonomy" id="182803"/>
    <lineage>
        <taxon>Eukaryota</taxon>
        <taxon>Metazoa</taxon>
        <taxon>Ecdysozoa</taxon>
        <taxon>Arthropoda</taxon>
        <taxon>Chelicerata</taxon>
        <taxon>Arachnida</taxon>
        <taxon>Araneae</taxon>
        <taxon>Araneomorphae</taxon>
        <taxon>Entelegynae</taxon>
        <taxon>Araneoidea</taxon>
        <taxon>Araneidae</taxon>
        <taxon>Araneus</taxon>
    </lineage>
</organism>
<protein>
    <recommendedName>
        <fullName evidence="6">Chromo domain-containing protein</fullName>
    </recommendedName>
</protein>
<evidence type="ECO:0000313" key="2">
    <source>
        <dbReference type="EMBL" id="GBM44964.1"/>
    </source>
</evidence>
<dbReference type="InterPro" id="IPR016197">
    <property type="entry name" value="Chromo-like_dom_sf"/>
</dbReference>
<dbReference type="Proteomes" id="UP000499080">
    <property type="component" value="Unassembled WGS sequence"/>
</dbReference>
<evidence type="ECO:0000313" key="5">
    <source>
        <dbReference type="Proteomes" id="UP000499080"/>
    </source>
</evidence>
<dbReference type="EMBL" id="BGPR01097291">
    <property type="protein sequence ID" value="GBM45005.1"/>
    <property type="molecule type" value="Genomic_DNA"/>
</dbReference>
<evidence type="ECO:0000313" key="1">
    <source>
        <dbReference type="EMBL" id="GBM44953.1"/>
    </source>
</evidence>
<reference evidence="2 5" key="1">
    <citation type="journal article" date="2019" name="Sci. Rep.">
        <title>Orb-weaving spider Araneus ventricosus genome elucidates the spidroin gene catalogue.</title>
        <authorList>
            <person name="Kono N."/>
            <person name="Nakamura H."/>
            <person name="Ohtoshi R."/>
            <person name="Moran D.A.P."/>
            <person name="Shinohara A."/>
            <person name="Yoshida Y."/>
            <person name="Fujiwara M."/>
            <person name="Mori M."/>
            <person name="Tomita M."/>
            <person name="Arakawa K."/>
        </authorList>
    </citation>
    <scope>NUCLEOTIDE SEQUENCE [LARGE SCALE GENOMIC DNA]</scope>
</reference>
<comment type="caution">
    <text evidence="2">The sequence shown here is derived from an EMBL/GenBank/DDBJ whole genome shotgun (WGS) entry which is preliminary data.</text>
</comment>
<accession>A0A4Y2FZ50</accession>
<dbReference type="SUPFAM" id="SSF54160">
    <property type="entry name" value="Chromo domain-like"/>
    <property type="match status" value="1"/>
</dbReference>
<dbReference type="AlphaFoldDB" id="A0A4Y2FZ50"/>
<evidence type="ECO:0008006" key="6">
    <source>
        <dbReference type="Google" id="ProtNLM"/>
    </source>
</evidence>
<evidence type="ECO:0000313" key="4">
    <source>
        <dbReference type="EMBL" id="GBM45005.1"/>
    </source>
</evidence>
<dbReference type="EMBL" id="BGPR01097280">
    <property type="protein sequence ID" value="GBM44964.1"/>
    <property type="molecule type" value="Genomic_DNA"/>
</dbReference>
<dbReference type="OrthoDB" id="6473240at2759"/>
<keyword evidence="5" id="KW-1185">Reference proteome</keyword>
<dbReference type="GO" id="GO:0005694">
    <property type="term" value="C:chromosome"/>
    <property type="evidence" value="ECO:0007669"/>
    <property type="project" value="UniProtKB-ARBA"/>
</dbReference>
<proteinExistence type="predicted"/>
<gene>
    <name evidence="4" type="ORF">AVEN_204883_1</name>
    <name evidence="2" type="ORF">AVEN_57106_1</name>
    <name evidence="1" type="ORF">AVEN_5952_1</name>
    <name evidence="3" type="ORF">AVEN_64637_1</name>
</gene>
<feature type="non-terminal residue" evidence="2">
    <location>
        <position position="57"/>
    </location>
</feature>
<name>A0A4Y2FZ50_ARAVE</name>